<organism evidence="1 2">
    <name type="scientific">Fermentimicrarchaeum limneticum</name>
    <dbReference type="NCBI Taxonomy" id="2795018"/>
    <lineage>
        <taxon>Archaea</taxon>
        <taxon>Candidatus Micrarchaeota</taxon>
        <taxon>Candidatus Fermentimicrarchaeales</taxon>
        <taxon>Candidatus Fermentimicrarchaeaceae</taxon>
        <taxon>Candidatus Fermentimicrarchaeum</taxon>
    </lineage>
</organism>
<name>A0A7D5XEI2_FERL1</name>
<evidence type="ECO:0008006" key="3">
    <source>
        <dbReference type="Google" id="ProtNLM"/>
    </source>
</evidence>
<gene>
    <name evidence="1" type="ORF">Sv326_0338</name>
</gene>
<dbReference type="AlphaFoldDB" id="A0A7D5XEI2"/>
<dbReference type="EMBL" id="CP058998">
    <property type="protein sequence ID" value="QLJ52513.1"/>
    <property type="molecule type" value="Genomic_DNA"/>
</dbReference>
<dbReference type="InterPro" id="IPR036249">
    <property type="entry name" value="Thioredoxin-like_sf"/>
</dbReference>
<evidence type="ECO:0000313" key="1">
    <source>
        <dbReference type="EMBL" id="QLJ52513.1"/>
    </source>
</evidence>
<sequence>MFISGCTWIENRRVECASPYVSIGNQCCLDQNNNSICDENETQVLENNSNATQPVNGTVANHSGNFSNTPCPLPGEFVEFYGEGCHFCANMIPVVSQVENETGVHFRVLEVWYNNTNHDMLMQYADQIQRDCGALGVPAFINLRTNKSVCGEMSLQELGDFVQENKRCE</sequence>
<accession>A0A7D5XEI2</accession>
<reference evidence="2" key="1">
    <citation type="submission" date="2020-07" db="EMBL/GenBank/DDBJ databases">
        <title>Metabolic diversity and evolutionary history of the archaeal phylum ###Micrarchaeota### uncovered from a freshwater lake metagenome.</title>
        <authorList>
            <person name="Kadnikov V.V."/>
            <person name="Savvichev A.S."/>
            <person name="Mardanov A.V."/>
            <person name="Beletsky A.V."/>
            <person name="Chupakov A.V."/>
            <person name="Kokryatskaya N.M."/>
            <person name="Pimenov N.V."/>
            <person name="Ravin N.V."/>
        </authorList>
    </citation>
    <scope>NUCLEOTIDE SEQUENCE [LARGE SCALE GENOMIC DNA]</scope>
</reference>
<proteinExistence type="predicted"/>
<dbReference type="KEGG" id="flt:Sv326_0338"/>
<dbReference type="SUPFAM" id="SSF52833">
    <property type="entry name" value="Thioredoxin-like"/>
    <property type="match status" value="1"/>
</dbReference>
<dbReference type="Proteomes" id="UP000510821">
    <property type="component" value="Chromosome"/>
</dbReference>
<protein>
    <recommendedName>
        <fullName evidence="3">Thioredoxin domain-containing protein</fullName>
    </recommendedName>
</protein>
<evidence type="ECO:0000313" key="2">
    <source>
        <dbReference type="Proteomes" id="UP000510821"/>
    </source>
</evidence>
<dbReference type="Gene3D" id="3.40.30.10">
    <property type="entry name" value="Glutaredoxin"/>
    <property type="match status" value="1"/>
</dbReference>